<dbReference type="InterPro" id="IPR012337">
    <property type="entry name" value="RNaseH-like_sf"/>
</dbReference>
<dbReference type="PANTHER" id="PTHR11017">
    <property type="entry name" value="LEUCINE-RICH REPEAT-CONTAINING PROTEIN"/>
    <property type="match status" value="1"/>
</dbReference>
<protein>
    <recommendedName>
        <fullName evidence="1">NB-ARC domain-containing protein</fullName>
    </recommendedName>
</protein>
<dbReference type="Proteomes" id="UP000326396">
    <property type="component" value="Linkage Group LG12"/>
</dbReference>
<keyword evidence="3" id="KW-1185">Reference proteome</keyword>
<evidence type="ECO:0000259" key="1">
    <source>
        <dbReference type="Pfam" id="PF00931"/>
    </source>
</evidence>
<dbReference type="GO" id="GO:0006952">
    <property type="term" value="P:defense response"/>
    <property type="evidence" value="ECO:0007669"/>
    <property type="project" value="InterPro"/>
</dbReference>
<feature type="domain" description="NB-ARC" evidence="1">
    <location>
        <begin position="64"/>
        <end position="226"/>
    </location>
</feature>
<dbReference type="GO" id="GO:0043531">
    <property type="term" value="F:ADP binding"/>
    <property type="evidence" value="ECO:0007669"/>
    <property type="project" value="InterPro"/>
</dbReference>
<dbReference type="SUPFAM" id="SSF53098">
    <property type="entry name" value="Ribonuclease H-like"/>
    <property type="match status" value="1"/>
</dbReference>
<comment type="caution">
    <text evidence="2">The sequence shown here is derived from an EMBL/GenBank/DDBJ whole genome shotgun (WGS) entry which is preliminary data.</text>
</comment>
<dbReference type="InterPro" id="IPR035897">
    <property type="entry name" value="Toll_tir_struct_dom_sf"/>
</dbReference>
<dbReference type="InterPro" id="IPR002182">
    <property type="entry name" value="NB-ARC"/>
</dbReference>
<dbReference type="SUPFAM" id="SSF52540">
    <property type="entry name" value="P-loop containing nucleoside triphosphate hydrolases"/>
    <property type="match status" value="1"/>
</dbReference>
<dbReference type="Gene3D" id="3.40.50.10140">
    <property type="entry name" value="Toll/interleukin-1 receptor homology (TIR) domain"/>
    <property type="match status" value="1"/>
</dbReference>
<sequence length="337" mass="38213">MDIGYVRRWKAALTEVANLTGMVLSWSESDFIAKVVHTINCKLDLRQLSTPAHLTGMEAQAAVISSWLKDEQSNANVLAICGMGGSGKTTMAQHIYNSHKLNFERNSFLEEIGKYYKQPYGLIGLQKQLLGDISWERNITISVVEGTRKIENTLKMKRALVVLDDINDPDELNNLLGTKAFPTQSKIIITTRLLDIHAWFRSISWRCWAHKLKLLNDVESLELIRNPLALKVLGSSLFVSDEDPLKRNSMIEIWRTMKVPQNLWAEGARYAVYILNRVPTKALKGLTPYESIKGRTPNLAHLKVFGCIGYVKTPSQQLRKLDDRTKKMVHLGIEPRS</sequence>
<reference evidence="2 3" key="1">
    <citation type="submission" date="2019-05" db="EMBL/GenBank/DDBJ databases">
        <title>Mikania micrantha, genome provides insights into the molecular mechanism of rapid growth.</title>
        <authorList>
            <person name="Liu B."/>
        </authorList>
    </citation>
    <scope>NUCLEOTIDE SEQUENCE [LARGE SCALE GENOMIC DNA]</scope>
    <source>
        <strain evidence="2">NLD-2019</strain>
        <tissue evidence="2">Leaf</tissue>
    </source>
</reference>
<dbReference type="Gene3D" id="3.40.50.300">
    <property type="entry name" value="P-loop containing nucleotide triphosphate hydrolases"/>
    <property type="match status" value="1"/>
</dbReference>
<name>A0A5N6PMM8_9ASTR</name>
<dbReference type="InterPro" id="IPR027417">
    <property type="entry name" value="P-loop_NTPase"/>
</dbReference>
<dbReference type="AlphaFoldDB" id="A0A5N6PMM8"/>
<accession>A0A5N6PMM8</accession>
<evidence type="ECO:0000313" key="2">
    <source>
        <dbReference type="EMBL" id="KAD6455186.1"/>
    </source>
</evidence>
<evidence type="ECO:0000313" key="3">
    <source>
        <dbReference type="Proteomes" id="UP000326396"/>
    </source>
</evidence>
<dbReference type="InterPro" id="IPR044974">
    <property type="entry name" value="Disease_R_plants"/>
</dbReference>
<proteinExistence type="predicted"/>
<dbReference type="PRINTS" id="PR00364">
    <property type="entry name" value="DISEASERSIST"/>
</dbReference>
<dbReference type="PANTHER" id="PTHR11017:SF492">
    <property type="entry name" value="TIR DOMAIN, P-LOOP CONTAINING NUCLEOSIDE TRIPHOSPHATE HYDROLASE"/>
    <property type="match status" value="1"/>
</dbReference>
<organism evidence="2 3">
    <name type="scientific">Mikania micrantha</name>
    <name type="common">bitter vine</name>
    <dbReference type="NCBI Taxonomy" id="192012"/>
    <lineage>
        <taxon>Eukaryota</taxon>
        <taxon>Viridiplantae</taxon>
        <taxon>Streptophyta</taxon>
        <taxon>Embryophyta</taxon>
        <taxon>Tracheophyta</taxon>
        <taxon>Spermatophyta</taxon>
        <taxon>Magnoliopsida</taxon>
        <taxon>eudicotyledons</taxon>
        <taxon>Gunneridae</taxon>
        <taxon>Pentapetalae</taxon>
        <taxon>asterids</taxon>
        <taxon>campanulids</taxon>
        <taxon>Asterales</taxon>
        <taxon>Asteraceae</taxon>
        <taxon>Asteroideae</taxon>
        <taxon>Heliantheae alliance</taxon>
        <taxon>Eupatorieae</taxon>
        <taxon>Mikania</taxon>
    </lineage>
</organism>
<dbReference type="Pfam" id="PF00931">
    <property type="entry name" value="NB-ARC"/>
    <property type="match status" value="1"/>
</dbReference>
<dbReference type="OrthoDB" id="1357022at2759"/>
<gene>
    <name evidence="2" type="ORF">E3N88_09892</name>
</gene>
<dbReference type="EMBL" id="SZYD01000004">
    <property type="protein sequence ID" value="KAD6455186.1"/>
    <property type="molecule type" value="Genomic_DNA"/>
</dbReference>